<dbReference type="Gene3D" id="3.30.50.10">
    <property type="entry name" value="Erythroid Transcription Factor GATA-1, subunit A"/>
    <property type="match status" value="1"/>
</dbReference>
<keyword evidence="6 11" id="KW-0805">Transcription regulation</keyword>
<dbReference type="InterPro" id="IPR000536">
    <property type="entry name" value="Nucl_hrmn_rcpt_lig-bd"/>
</dbReference>
<proteinExistence type="inferred from homology"/>
<dbReference type="EMBL" id="CANHGI010000005">
    <property type="protein sequence ID" value="CAI5453594.1"/>
    <property type="molecule type" value="Genomic_DNA"/>
</dbReference>
<dbReference type="InterPro" id="IPR035500">
    <property type="entry name" value="NHR-like_dom_sf"/>
</dbReference>
<keyword evidence="5 11" id="KW-0862">Zinc</keyword>
<dbReference type="GO" id="GO:0003700">
    <property type="term" value="F:DNA-binding transcription factor activity"/>
    <property type="evidence" value="ECO:0007669"/>
    <property type="project" value="InterPro"/>
</dbReference>
<dbReference type="PANTHER" id="PTHR46800">
    <property type="entry name" value="NUCLEAR HORMONE RECEPTOR FAMILY-RELATED-RELATED"/>
    <property type="match status" value="1"/>
</dbReference>
<dbReference type="Pfam" id="PF00105">
    <property type="entry name" value="zf-C4"/>
    <property type="match status" value="1"/>
</dbReference>
<evidence type="ECO:0000256" key="2">
    <source>
        <dbReference type="ARBA" id="ARBA00005993"/>
    </source>
</evidence>
<evidence type="ECO:0000256" key="6">
    <source>
        <dbReference type="ARBA" id="ARBA00023015"/>
    </source>
</evidence>
<dbReference type="OrthoDB" id="5810792at2759"/>
<comment type="similarity">
    <text evidence="2 11">Belongs to the nuclear hormone receptor family.</text>
</comment>
<dbReference type="Pfam" id="PF00104">
    <property type="entry name" value="Hormone_recep"/>
    <property type="match status" value="1"/>
</dbReference>
<evidence type="ECO:0000256" key="11">
    <source>
        <dbReference type="RuleBase" id="RU004334"/>
    </source>
</evidence>
<reference evidence="13" key="1">
    <citation type="submission" date="2022-11" db="EMBL/GenBank/DDBJ databases">
        <authorList>
            <person name="Kikuchi T."/>
        </authorList>
    </citation>
    <scope>NUCLEOTIDE SEQUENCE</scope>
    <source>
        <strain evidence="13">PS1010</strain>
    </source>
</reference>
<dbReference type="PANTHER" id="PTHR46800:SF1">
    <property type="entry name" value="NUCLEAR HORMONE RECEPTOR FAMILY"/>
    <property type="match status" value="1"/>
</dbReference>
<evidence type="ECO:0000256" key="4">
    <source>
        <dbReference type="ARBA" id="ARBA00022771"/>
    </source>
</evidence>
<dbReference type="PRINTS" id="PR00047">
    <property type="entry name" value="STROIDFINGER"/>
</dbReference>
<dbReference type="SUPFAM" id="SSF57716">
    <property type="entry name" value="Glucocorticoid receptor-like (DNA-binding domain)"/>
    <property type="match status" value="1"/>
</dbReference>
<dbReference type="InterPro" id="IPR042936">
    <property type="entry name" value="Nhr-150"/>
</dbReference>
<name>A0A9P1N8F3_9PELO</name>
<dbReference type="SUPFAM" id="SSF48508">
    <property type="entry name" value="Nuclear receptor ligand-binding domain"/>
    <property type="match status" value="1"/>
</dbReference>
<evidence type="ECO:0000313" key="14">
    <source>
        <dbReference type="Proteomes" id="UP001152747"/>
    </source>
</evidence>
<evidence type="ECO:0000256" key="7">
    <source>
        <dbReference type="ARBA" id="ARBA00023125"/>
    </source>
</evidence>
<dbReference type="CDD" id="cd06960">
    <property type="entry name" value="NR_DBD_HNF4A"/>
    <property type="match status" value="1"/>
</dbReference>
<protein>
    <recommendedName>
        <fullName evidence="12">Nuclear receptor domain-containing protein</fullName>
    </recommendedName>
</protein>
<keyword evidence="14" id="KW-1185">Reference proteome</keyword>
<keyword evidence="10 11" id="KW-0539">Nucleus</keyword>
<dbReference type="GO" id="GO:0000978">
    <property type="term" value="F:RNA polymerase II cis-regulatory region sequence-specific DNA binding"/>
    <property type="evidence" value="ECO:0007669"/>
    <property type="project" value="InterPro"/>
</dbReference>
<keyword evidence="3 11" id="KW-0479">Metal-binding</keyword>
<dbReference type="Proteomes" id="UP001152747">
    <property type="component" value="Unassembled WGS sequence"/>
</dbReference>
<keyword evidence="4 11" id="KW-0863">Zinc-finger</keyword>
<evidence type="ECO:0000256" key="9">
    <source>
        <dbReference type="ARBA" id="ARBA00023170"/>
    </source>
</evidence>
<dbReference type="InterPro" id="IPR001628">
    <property type="entry name" value="Znf_hrmn_rcpt"/>
</dbReference>
<evidence type="ECO:0000256" key="10">
    <source>
        <dbReference type="ARBA" id="ARBA00023242"/>
    </source>
</evidence>
<dbReference type="GO" id="GO:0005634">
    <property type="term" value="C:nucleus"/>
    <property type="evidence" value="ECO:0007669"/>
    <property type="project" value="UniProtKB-SubCell"/>
</dbReference>
<feature type="domain" description="Nuclear receptor" evidence="12">
    <location>
        <begin position="1"/>
        <end position="77"/>
    </location>
</feature>
<evidence type="ECO:0000259" key="12">
    <source>
        <dbReference type="PROSITE" id="PS51030"/>
    </source>
</evidence>
<dbReference type="SMART" id="SM00430">
    <property type="entry name" value="HOLI"/>
    <property type="match status" value="1"/>
</dbReference>
<dbReference type="InterPro" id="IPR049636">
    <property type="entry name" value="HNF4-like_DBD"/>
</dbReference>
<dbReference type="PROSITE" id="PS00031">
    <property type="entry name" value="NUCLEAR_REC_DBD_1"/>
    <property type="match status" value="1"/>
</dbReference>
<evidence type="ECO:0000256" key="8">
    <source>
        <dbReference type="ARBA" id="ARBA00023163"/>
    </source>
</evidence>
<dbReference type="AlphaFoldDB" id="A0A9P1N8F3"/>
<dbReference type="InterPro" id="IPR013088">
    <property type="entry name" value="Znf_NHR/GATA"/>
</dbReference>
<evidence type="ECO:0000256" key="1">
    <source>
        <dbReference type="ARBA" id="ARBA00004123"/>
    </source>
</evidence>
<organism evidence="13 14">
    <name type="scientific">Caenorhabditis angaria</name>
    <dbReference type="NCBI Taxonomy" id="860376"/>
    <lineage>
        <taxon>Eukaryota</taxon>
        <taxon>Metazoa</taxon>
        <taxon>Ecdysozoa</taxon>
        <taxon>Nematoda</taxon>
        <taxon>Chromadorea</taxon>
        <taxon>Rhabditida</taxon>
        <taxon>Rhabditina</taxon>
        <taxon>Rhabditomorpha</taxon>
        <taxon>Rhabditoidea</taxon>
        <taxon>Rhabditidae</taxon>
        <taxon>Peloderinae</taxon>
        <taxon>Caenorhabditis</taxon>
    </lineage>
</organism>
<dbReference type="GO" id="GO:0008270">
    <property type="term" value="F:zinc ion binding"/>
    <property type="evidence" value="ECO:0007669"/>
    <property type="project" value="UniProtKB-KW"/>
</dbReference>
<keyword evidence="9 11" id="KW-0675">Receptor</keyword>
<comment type="subcellular location">
    <subcellularLocation>
        <location evidence="1 11">Nucleus</location>
    </subcellularLocation>
</comment>
<keyword evidence="7 11" id="KW-0238">DNA-binding</keyword>
<keyword evidence="8 11" id="KW-0804">Transcription</keyword>
<gene>
    <name evidence="13" type="ORF">CAMP_LOCUS16231</name>
</gene>
<dbReference type="Gene3D" id="1.10.565.10">
    <property type="entry name" value="Retinoid X Receptor"/>
    <property type="match status" value="1"/>
</dbReference>
<comment type="caution">
    <text evidence="13">The sequence shown here is derived from an EMBL/GenBank/DDBJ whole genome shotgun (WGS) entry which is preliminary data.</text>
</comment>
<sequence length="331" mass="38666">MIRCAVCDARVIESHFGAMVCRSCSAFFRRYVLTKKRRTQCSGENTCVINHNVRKMCRPCRMAKCLQVGMAPTRITDPIISKSTDKILGFMDNFPRLQNERSTVYGNLAKKQINFTTTTMIMEADYRISRSHIVRSFKEFFLTPKNNQNVLFDNFYTRLIVAESVFNVANSGTTQNYRVKENQETLPIDKFYLGEHKNTKLTDSQINILFEPFWMRGVTQVIKPLMELKLDFFEFTALLGLMLFDESYKGIDEECAKMCYQIRNIIFREITTYHSEKNNPCSKSFDRMADIMYALTLMEKARQLLSDQLTLFCLHKLNHNEQICLIFKETS</sequence>
<dbReference type="PROSITE" id="PS51030">
    <property type="entry name" value="NUCLEAR_REC_DBD_2"/>
    <property type="match status" value="1"/>
</dbReference>
<evidence type="ECO:0000313" key="13">
    <source>
        <dbReference type="EMBL" id="CAI5453594.1"/>
    </source>
</evidence>
<evidence type="ECO:0000256" key="5">
    <source>
        <dbReference type="ARBA" id="ARBA00022833"/>
    </source>
</evidence>
<evidence type="ECO:0000256" key="3">
    <source>
        <dbReference type="ARBA" id="ARBA00022723"/>
    </source>
</evidence>
<dbReference type="SMART" id="SM00399">
    <property type="entry name" value="ZnF_C4"/>
    <property type="match status" value="1"/>
</dbReference>
<accession>A0A9P1N8F3</accession>